<sequence>MTRIISSFFPVSVSMLTASTTSDPFSLFLNRRPQRRSRNLQRHRRGNEFLFSVRRFFILTPFIKGRNPPTHFAYHVL</sequence>
<dbReference type="AlphaFoldDB" id="A0A4S8L2H8"/>
<dbReference type="EMBL" id="ML179727">
    <property type="protein sequence ID" value="THU82501.1"/>
    <property type="molecule type" value="Genomic_DNA"/>
</dbReference>
<evidence type="ECO:0000313" key="2">
    <source>
        <dbReference type="Proteomes" id="UP000297245"/>
    </source>
</evidence>
<accession>A0A4S8L2H8</accession>
<organism evidence="1 2">
    <name type="scientific">Dendrothele bispora (strain CBS 962.96)</name>
    <dbReference type="NCBI Taxonomy" id="1314807"/>
    <lineage>
        <taxon>Eukaryota</taxon>
        <taxon>Fungi</taxon>
        <taxon>Dikarya</taxon>
        <taxon>Basidiomycota</taxon>
        <taxon>Agaricomycotina</taxon>
        <taxon>Agaricomycetes</taxon>
        <taxon>Agaricomycetidae</taxon>
        <taxon>Agaricales</taxon>
        <taxon>Agaricales incertae sedis</taxon>
        <taxon>Dendrothele</taxon>
    </lineage>
</organism>
<keyword evidence="2" id="KW-1185">Reference proteome</keyword>
<reference evidence="1 2" key="1">
    <citation type="journal article" date="2019" name="Nat. Ecol. Evol.">
        <title>Megaphylogeny resolves global patterns of mushroom evolution.</title>
        <authorList>
            <person name="Varga T."/>
            <person name="Krizsan K."/>
            <person name="Foldi C."/>
            <person name="Dima B."/>
            <person name="Sanchez-Garcia M."/>
            <person name="Sanchez-Ramirez S."/>
            <person name="Szollosi G.J."/>
            <person name="Szarkandi J.G."/>
            <person name="Papp V."/>
            <person name="Albert L."/>
            <person name="Andreopoulos W."/>
            <person name="Angelini C."/>
            <person name="Antonin V."/>
            <person name="Barry K.W."/>
            <person name="Bougher N.L."/>
            <person name="Buchanan P."/>
            <person name="Buyck B."/>
            <person name="Bense V."/>
            <person name="Catcheside P."/>
            <person name="Chovatia M."/>
            <person name="Cooper J."/>
            <person name="Damon W."/>
            <person name="Desjardin D."/>
            <person name="Finy P."/>
            <person name="Geml J."/>
            <person name="Haridas S."/>
            <person name="Hughes K."/>
            <person name="Justo A."/>
            <person name="Karasinski D."/>
            <person name="Kautmanova I."/>
            <person name="Kiss B."/>
            <person name="Kocsube S."/>
            <person name="Kotiranta H."/>
            <person name="LaButti K.M."/>
            <person name="Lechner B.E."/>
            <person name="Liimatainen K."/>
            <person name="Lipzen A."/>
            <person name="Lukacs Z."/>
            <person name="Mihaltcheva S."/>
            <person name="Morgado L.N."/>
            <person name="Niskanen T."/>
            <person name="Noordeloos M.E."/>
            <person name="Ohm R.A."/>
            <person name="Ortiz-Santana B."/>
            <person name="Ovrebo C."/>
            <person name="Racz N."/>
            <person name="Riley R."/>
            <person name="Savchenko A."/>
            <person name="Shiryaev A."/>
            <person name="Soop K."/>
            <person name="Spirin V."/>
            <person name="Szebenyi C."/>
            <person name="Tomsovsky M."/>
            <person name="Tulloss R.E."/>
            <person name="Uehling J."/>
            <person name="Grigoriev I.V."/>
            <person name="Vagvolgyi C."/>
            <person name="Papp T."/>
            <person name="Martin F.M."/>
            <person name="Miettinen O."/>
            <person name="Hibbett D.S."/>
            <person name="Nagy L.G."/>
        </authorList>
    </citation>
    <scope>NUCLEOTIDE SEQUENCE [LARGE SCALE GENOMIC DNA]</scope>
    <source>
        <strain evidence="1 2">CBS 962.96</strain>
    </source>
</reference>
<dbReference type="Proteomes" id="UP000297245">
    <property type="component" value="Unassembled WGS sequence"/>
</dbReference>
<gene>
    <name evidence="1" type="ORF">K435DRAFT_784597</name>
</gene>
<protein>
    <submittedName>
        <fullName evidence="1">Uncharacterized protein</fullName>
    </submittedName>
</protein>
<name>A0A4S8L2H8_DENBC</name>
<proteinExistence type="predicted"/>
<evidence type="ECO:0000313" key="1">
    <source>
        <dbReference type="EMBL" id="THU82501.1"/>
    </source>
</evidence>